<evidence type="ECO:0000256" key="9">
    <source>
        <dbReference type="PROSITE-ProRule" id="PRU01251"/>
    </source>
</evidence>
<comment type="subcellular location">
    <subcellularLocation>
        <location evidence="11">Cytoplasm</location>
    </subcellularLocation>
</comment>
<evidence type="ECO:0000256" key="7">
    <source>
        <dbReference type="ARBA" id="ARBA00023186"/>
    </source>
</evidence>
<dbReference type="GO" id="GO:0042026">
    <property type="term" value="P:protein refolding"/>
    <property type="evidence" value="ECO:0007669"/>
    <property type="project" value="UniProtKB-UniRule"/>
</dbReference>
<dbReference type="GO" id="GO:0005524">
    <property type="term" value="F:ATP binding"/>
    <property type="evidence" value="ECO:0007669"/>
    <property type="project" value="UniProtKB-UniRule"/>
</dbReference>
<keyword evidence="13" id="KW-0645">Protease</keyword>
<dbReference type="InterPro" id="IPR001270">
    <property type="entry name" value="ClpA/B"/>
</dbReference>
<keyword evidence="5 10" id="KW-0067">ATP-binding</keyword>
<sequence length="871" mass="98255">MNFEKFTIKSQEALQKSAEIAMAKQQQAIEPGHILKAILETDENVSNYLFKKLNVSETILHNKLEDLLNSYPHVQGQQPYLSSASNTVLQNAEKELREFKDEFIAVEHLLLALLGSKDKVSSVLKDAGLERSSLIKAIKELRGGASVTDQNAEAKYKSLERYSKNLNDLAKRGKIDPVIGRDEEIRRVLQILSRRTKNNPILLGEPGVGKTAIVEGMAQRIVDGDVPENLKDKILVSLDMGLLVAGAKYKGEFEERLKAVIKEVTDANGQIILFIDEIHTLIGAGGGEGAMDAANLLKPALARGELHAIGATTLKEYQKYIEKDKALERRFQSVMVDEPSVEDSISILRGIKDKYELHHGVRIKDDAVIAAVELSSRYISDRFLPDKAIDLMDEAASKLRLEMDSLPEELDELNRKIMQLEIEREAIRRERDKEKEHLLSKEIAELSEQRNSLKARWESEKQVVHGIQKEKESIDKLKFEAEHAEKAGDYGKVAEIRYGKITEAEKRLVEAEEKMKAMQGEKNLLKEEVDSEDIAEVVAKWTGIPVSKMLQSEREKLLHLEDELSKRVAGQEEAITALSDAVRRSRAGLQDPKRPIGSFIFMGTTGVGKTELSKALADYLFNDDSAMVRIDMSEYQERHSVSRLIGAPPGYVGYDEGGQLTEAVRRKPYSVILLDEIEKAHPDVFNILLQVLDEGRLTDNKGRVANFKNTIIIMTTNIGSQLIQENFEKITPENYFDVLEDTKDEVLALLRKSVRPEFVNRIDEIIMFRPLSQKDIRKIVDIQVGLIVKRLEEAGVKIEISDSARDRMAKLGYDPQFGARPLKRVMQREILNELSKQILAGKVQKDSVIFIDLKNETDFVFENLEAAEVVK</sequence>
<dbReference type="PROSITE" id="PS00871">
    <property type="entry name" value="CLPAB_2"/>
    <property type="match status" value="1"/>
</dbReference>
<dbReference type="InterPro" id="IPR028299">
    <property type="entry name" value="ClpA/B_CS2"/>
</dbReference>
<dbReference type="SUPFAM" id="SSF81923">
    <property type="entry name" value="Double Clp-N motif"/>
    <property type="match status" value="1"/>
</dbReference>
<keyword evidence="4 10" id="KW-0547">Nucleotide-binding</keyword>
<dbReference type="SMART" id="SM01086">
    <property type="entry name" value="ClpB_D2-small"/>
    <property type="match status" value="1"/>
</dbReference>
<dbReference type="GO" id="GO:0008233">
    <property type="term" value="F:peptidase activity"/>
    <property type="evidence" value="ECO:0007669"/>
    <property type="project" value="UniProtKB-KW"/>
</dbReference>
<keyword evidence="3 9" id="KW-0677">Repeat</keyword>
<dbReference type="PROSITE" id="PS51903">
    <property type="entry name" value="CLP_R"/>
    <property type="match status" value="1"/>
</dbReference>
<name>A0A1M5NCC4_9BACT</name>
<dbReference type="GO" id="GO:0005737">
    <property type="term" value="C:cytoplasm"/>
    <property type="evidence" value="ECO:0007669"/>
    <property type="project" value="UniProtKB-SubCell"/>
</dbReference>
<dbReference type="InterPro" id="IPR003593">
    <property type="entry name" value="AAA+_ATPase"/>
</dbReference>
<dbReference type="GO" id="GO:0034605">
    <property type="term" value="P:cellular response to heat"/>
    <property type="evidence" value="ECO:0007669"/>
    <property type="project" value="TreeGrafter"/>
</dbReference>
<proteinExistence type="inferred from homology"/>
<keyword evidence="13" id="KW-0378">Hydrolase</keyword>
<dbReference type="InterPro" id="IPR050130">
    <property type="entry name" value="ClpA_ClpB"/>
</dbReference>
<evidence type="ECO:0000313" key="14">
    <source>
        <dbReference type="Proteomes" id="UP000184212"/>
    </source>
</evidence>
<dbReference type="PANTHER" id="PTHR11638:SF18">
    <property type="entry name" value="HEAT SHOCK PROTEIN 104"/>
    <property type="match status" value="1"/>
</dbReference>
<dbReference type="Gene3D" id="1.10.8.60">
    <property type="match status" value="1"/>
</dbReference>
<dbReference type="GO" id="GO:0006508">
    <property type="term" value="P:proteolysis"/>
    <property type="evidence" value="ECO:0007669"/>
    <property type="project" value="UniProtKB-KW"/>
</dbReference>
<evidence type="ECO:0000256" key="2">
    <source>
        <dbReference type="ARBA" id="ARBA00017574"/>
    </source>
</evidence>
<dbReference type="STRING" id="947013.SAMN04488109_2221"/>
<dbReference type="AlphaFoldDB" id="A0A1M5NCC4"/>
<dbReference type="PROSITE" id="PS00870">
    <property type="entry name" value="CLPAB_1"/>
    <property type="match status" value="1"/>
</dbReference>
<keyword evidence="6 11" id="KW-0175">Coiled coil</keyword>
<dbReference type="Pfam" id="PF00004">
    <property type="entry name" value="AAA"/>
    <property type="match status" value="1"/>
</dbReference>
<protein>
    <recommendedName>
        <fullName evidence="2 11">Chaperone protein ClpB</fullName>
    </recommendedName>
</protein>
<dbReference type="Pfam" id="PF07724">
    <property type="entry name" value="AAA_2"/>
    <property type="match status" value="1"/>
</dbReference>
<accession>A0A1M5NCC4</accession>
<dbReference type="SUPFAM" id="SSF52540">
    <property type="entry name" value="P-loop containing nucleoside triphosphate hydrolases"/>
    <property type="match status" value="2"/>
</dbReference>
<evidence type="ECO:0000259" key="12">
    <source>
        <dbReference type="PROSITE" id="PS51903"/>
    </source>
</evidence>
<keyword evidence="7 10" id="KW-0143">Chaperone</keyword>
<feature type="coiled-coil region" evidence="11">
    <location>
        <begin position="82"/>
        <end position="109"/>
    </location>
</feature>
<evidence type="ECO:0000256" key="6">
    <source>
        <dbReference type="ARBA" id="ARBA00023054"/>
    </source>
</evidence>
<dbReference type="GO" id="GO:0016887">
    <property type="term" value="F:ATP hydrolysis activity"/>
    <property type="evidence" value="ECO:0007669"/>
    <property type="project" value="InterPro"/>
</dbReference>
<dbReference type="InterPro" id="IPR018368">
    <property type="entry name" value="ClpA/B_CS1"/>
</dbReference>
<dbReference type="NCBIfam" id="TIGR03346">
    <property type="entry name" value="chaperone_ClpB"/>
    <property type="match status" value="1"/>
</dbReference>
<comment type="similarity">
    <text evidence="1 10">Belongs to the ClpA/ClpB family.</text>
</comment>
<dbReference type="Proteomes" id="UP000184212">
    <property type="component" value="Unassembled WGS sequence"/>
</dbReference>
<keyword evidence="14" id="KW-1185">Reference proteome</keyword>
<dbReference type="FunFam" id="3.40.50.300:FF:000025">
    <property type="entry name" value="ATP-dependent Clp protease subunit"/>
    <property type="match status" value="1"/>
</dbReference>
<evidence type="ECO:0000313" key="13">
    <source>
        <dbReference type="EMBL" id="SHG86839.1"/>
    </source>
</evidence>
<evidence type="ECO:0000256" key="3">
    <source>
        <dbReference type="ARBA" id="ARBA00022737"/>
    </source>
</evidence>
<dbReference type="InterPro" id="IPR041546">
    <property type="entry name" value="ClpA/ClpB_AAA_lid"/>
</dbReference>
<dbReference type="Gene3D" id="3.40.50.300">
    <property type="entry name" value="P-loop containing nucleotide triphosphate hydrolases"/>
    <property type="match status" value="3"/>
</dbReference>
<comment type="subunit">
    <text evidence="11">Homohexamer; The oligomerization is ATP-dependent.</text>
</comment>
<dbReference type="SMART" id="SM00382">
    <property type="entry name" value="AAA"/>
    <property type="match status" value="2"/>
</dbReference>
<dbReference type="InterPro" id="IPR036628">
    <property type="entry name" value="Clp_N_dom_sf"/>
</dbReference>
<dbReference type="Pfam" id="PF02861">
    <property type="entry name" value="Clp_N"/>
    <property type="match status" value="1"/>
</dbReference>
<dbReference type="FunFam" id="3.40.50.300:FF:000120">
    <property type="entry name" value="ATP-dependent chaperone ClpB"/>
    <property type="match status" value="1"/>
</dbReference>
<dbReference type="PANTHER" id="PTHR11638">
    <property type="entry name" value="ATP-DEPENDENT CLP PROTEASE"/>
    <property type="match status" value="1"/>
</dbReference>
<dbReference type="Pfam" id="PF10431">
    <property type="entry name" value="ClpB_D2-small"/>
    <property type="match status" value="1"/>
</dbReference>
<dbReference type="InterPro" id="IPR003959">
    <property type="entry name" value="ATPase_AAA_core"/>
</dbReference>
<dbReference type="EMBL" id="FQWQ01000001">
    <property type="protein sequence ID" value="SHG86839.1"/>
    <property type="molecule type" value="Genomic_DNA"/>
</dbReference>
<evidence type="ECO:0000256" key="8">
    <source>
        <dbReference type="ARBA" id="ARBA00026057"/>
    </source>
</evidence>
<feature type="coiled-coil region" evidence="11">
    <location>
        <begin position="396"/>
        <end position="528"/>
    </location>
</feature>
<evidence type="ECO:0000256" key="1">
    <source>
        <dbReference type="ARBA" id="ARBA00008675"/>
    </source>
</evidence>
<gene>
    <name evidence="11" type="primary">clpB</name>
    <name evidence="13" type="ORF">SAMN04488109_2221</name>
</gene>
<dbReference type="CDD" id="cd00009">
    <property type="entry name" value="AAA"/>
    <property type="match status" value="1"/>
</dbReference>
<feature type="domain" description="Clp R" evidence="12">
    <location>
        <begin position="3"/>
        <end position="144"/>
    </location>
</feature>
<dbReference type="FunFam" id="3.40.50.300:FF:000010">
    <property type="entry name" value="Chaperone clpB 1, putative"/>
    <property type="match status" value="1"/>
</dbReference>
<dbReference type="CDD" id="cd19499">
    <property type="entry name" value="RecA-like_ClpB_Hsp104-like"/>
    <property type="match status" value="1"/>
</dbReference>
<evidence type="ECO:0000256" key="11">
    <source>
        <dbReference type="RuleBase" id="RU362034"/>
    </source>
</evidence>
<comment type="subunit">
    <text evidence="8">Homohexamer. The oligomerization is ATP-dependent.</text>
</comment>
<organism evidence="13 14">
    <name type="scientific">Chryseolinea serpens</name>
    <dbReference type="NCBI Taxonomy" id="947013"/>
    <lineage>
        <taxon>Bacteria</taxon>
        <taxon>Pseudomonadati</taxon>
        <taxon>Bacteroidota</taxon>
        <taxon>Cytophagia</taxon>
        <taxon>Cytophagales</taxon>
        <taxon>Fulvivirgaceae</taxon>
        <taxon>Chryseolinea</taxon>
    </lineage>
</organism>
<dbReference type="PRINTS" id="PR00300">
    <property type="entry name" value="CLPPROTEASEA"/>
</dbReference>
<evidence type="ECO:0000256" key="10">
    <source>
        <dbReference type="RuleBase" id="RU004432"/>
    </source>
</evidence>
<keyword evidence="11" id="KW-0346">Stress response</keyword>
<dbReference type="InterPro" id="IPR019489">
    <property type="entry name" value="Clp_ATPase_C"/>
</dbReference>
<comment type="function">
    <text evidence="11">Part of a stress-induced multi-chaperone system, it is involved in the recovery of the cell from heat-induced damage, in cooperation with DnaK, DnaJ and GrpE.</text>
</comment>
<dbReference type="InterPro" id="IPR017730">
    <property type="entry name" value="Chaperonin_ClpB"/>
</dbReference>
<keyword evidence="11" id="KW-0963">Cytoplasm</keyword>
<dbReference type="InterPro" id="IPR004176">
    <property type="entry name" value="Clp_R_N"/>
</dbReference>
<dbReference type="InterPro" id="IPR027417">
    <property type="entry name" value="P-loop_NTPase"/>
</dbReference>
<dbReference type="RefSeq" id="WP_073133629.1">
    <property type="nucleotide sequence ID" value="NZ_FQWQ01000001.1"/>
</dbReference>
<dbReference type="Gene3D" id="1.10.1780.10">
    <property type="entry name" value="Clp, N-terminal domain"/>
    <property type="match status" value="1"/>
</dbReference>
<reference evidence="13 14" key="1">
    <citation type="submission" date="2016-11" db="EMBL/GenBank/DDBJ databases">
        <authorList>
            <person name="Jaros S."/>
            <person name="Januszkiewicz K."/>
            <person name="Wedrychowicz H."/>
        </authorList>
    </citation>
    <scope>NUCLEOTIDE SEQUENCE [LARGE SCALE GENOMIC DNA]</scope>
    <source>
        <strain evidence="13 14">DSM 24574</strain>
    </source>
</reference>
<evidence type="ECO:0000256" key="4">
    <source>
        <dbReference type="ARBA" id="ARBA00022741"/>
    </source>
</evidence>
<dbReference type="OrthoDB" id="9803641at2"/>
<dbReference type="Pfam" id="PF17871">
    <property type="entry name" value="AAA_lid_9"/>
    <property type="match status" value="1"/>
</dbReference>
<evidence type="ECO:0000256" key="5">
    <source>
        <dbReference type="ARBA" id="ARBA00022840"/>
    </source>
</evidence>